<protein>
    <submittedName>
        <fullName evidence="1">Uncharacterized protein</fullName>
    </submittedName>
</protein>
<dbReference type="AlphaFoldDB" id="A0A8D4BMN0"/>
<organism evidence="1 2">
    <name type="scientific">Priestia megaterium (strain WSH-002)</name>
    <name type="common">Bacillus megaterium</name>
    <dbReference type="NCBI Taxonomy" id="1006007"/>
    <lineage>
        <taxon>Bacteria</taxon>
        <taxon>Bacillati</taxon>
        <taxon>Bacillota</taxon>
        <taxon>Bacilli</taxon>
        <taxon>Bacillales</taxon>
        <taxon>Bacillaceae</taxon>
        <taxon>Priestia</taxon>
    </lineage>
</organism>
<evidence type="ECO:0000313" key="1">
    <source>
        <dbReference type="EMBL" id="AEN88803.1"/>
    </source>
</evidence>
<name>A0A8D4BMN0_PRIMW</name>
<gene>
    <name evidence="1" type="ORF">BMWSH_1921</name>
</gene>
<accession>A0A8D4BMN0</accession>
<proteinExistence type="predicted"/>
<dbReference type="EMBL" id="CP003017">
    <property type="protein sequence ID" value="AEN88803.1"/>
    <property type="molecule type" value="Genomic_DNA"/>
</dbReference>
<dbReference type="KEGG" id="bmh:BMWSH_1921"/>
<sequence>MYQGKLSKGGSNMEAQLIKIPEDLSVFLHRKIVAQSKKVTGS</sequence>
<reference evidence="1 2" key="1">
    <citation type="journal article" date="2011" name="J. Bacteriol.">
        <title>Complete genome sequence of the industrial strain Bacillus megaterium WSH-002.</title>
        <authorList>
            <person name="Liu L."/>
            <person name="Li Y."/>
            <person name="Zhang J."/>
            <person name="Zou W."/>
            <person name="Zhou Z."/>
            <person name="Liu J."/>
            <person name="Li X."/>
            <person name="Wang L."/>
            <person name="Chen J."/>
        </authorList>
    </citation>
    <scope>NUCLEOTIDE SEQUENCE [LARGE SCALE GENOMIC DNA]</scope>
    <source>
        <strain evidence="1 2">WSH-002</strain>
    </source>
</reference>
<dbReference type="Proteomes" id="UP000001283">
    <property type="component" value="Chromosome"/>
</dbReference>
<evidence type="ECO:0000313" key="2">
    <source>
        <dbReference type="Proteomes" id="UP000001283"/>
    </source>
</evidence>